<reference evidence="1" key="1">
    <citation type="submission" date="2023-07" db="EMBL/GenBank/DDBJ databases">
        <title>Chromosome-level Genome Assembly of Striped Snakehead (Channa striata).</title>
        <authorList>
            <person name="Liu H."/>
        </authorList>
    </citation>
    <scope>NUCLEOTIDE SEQUENCE</scope>
    <source>
        <strain evidence="1">Gz</strain>
        <tissue evidence="1">Muscle</tissue>
    </source>
</reference>
<evidence type="ECO:0000313" key="1">
    <source>
        <dbReference type="EMBL" id="KAK2826284.1"/>
    </source>
</evidence>
<dbReference type="AlphaFoldDB" id="A0AA88S3J5"/>
<dbReference type="Proteomes" id="UP001187415">
    <property type="component" value="Unassembled WGS sequence"/>
</dbReference>
<name>A0AA88S3J5_CHASR</name>
<proteinExistence type="predicted"/>
<protein>
    <submittedName>
        <fullName evidence="1">Uncharacterized protein</fullName>
    </submittedName>
</protein>
<organism evidence="1 2">
    <name type="scientific">Channa striata</name>
    <name type="common">Snakehead murrel</name>
    <name type="synonym">Ophicephalus striatus</name>
    <dbReference type="NCBI Taxonomy" id="64152"/>
    <lineage>
        <taxon>Eukaryota</taxon>
        <taxon>Metazoa</taxon>
        <taxon>Chordata</taxon>
        <taxon>Craniata</taxon>
        <taxon>Vertebrata</taxon>
        <taxon>Euteleostomi</taxon>
        <taxon>Actinopterygii</taxon>
        <taxon>Neopterygii</taxon>
        <taxon>Teleostei</taxon>
        <taxon>Neoteleostei</taxon>
        <taxon>Acanthomorphata</taxon>
        <taxon>Anabantaria</taxon>
        <taxon>Anabantiformes</taxon>
        <taxon>Channoidei</taxon>
        <taxon>Channidae</taxon>
        <taxon>Channa</taxon>
    </lineage>
</organism>
<evidence type="ECO:0000313" key="2">
    <source>
        <dbReference type="Proteomes" id="UP001187415"/>
    </source>
</evidence>
<accession>A0AA88S3J5</accession>
<dbReference type="EMBL" id="JAUPFM010000016">
    <property type="protein sequence ID" value="KAK2826284.1"/>
    <property type="molecule type" value="Genomic_DNA"/>
</dbReference>
<gene>
    <name evidence="1" type="ORF">Q5P01_020498</name>
</gene>
<keyword evidence="2" id="KW-1185">Reference proteome</keyword>
<sequence length="83" mass="9260">MQADAPVMPPEETNDVQPIIRSKIQFSKGVDGSQTLSYEEQVLGEHEGKGVIRRCRMDGTKQSAQRGMYSSFLGLLRTMNKAE</sequence>
<comment type="caution">
    <text evidence="1">The sequence shown here is derived from an EMBL/GenBank/DDBJ whole genome shotgun (WGS) entry which is preliminary data.</text>
</comment>